<comment type="similarity">
    <text evidence="1">Belongs to the ribonucleoside diphosphate reductase small chain family.</text>
</comment>
<keyword evidence="3" id="KW-1185">Reference proteome</keyword>
<dbReference type="AlphaFoldDB" id="A0A9W5T9A6"/>
<dbReference type="InterPro" id="IPR000358">
    <property type="entry name" value="RNR_small_fam"/>
</dbReference>
<dbReference type="OrthoDB" id="2093646at2759"/>
<dbReference type="GO" id="GO:0016491">
    <property type="term" value="F:oxidoreductase activity"/>
    <property type="evidence" value="ECO:0007669"/>
    <property type="project" value="InterPro"/>
</dbReference>
<organism evidence="2 3">
    <name type="scientific">Babesia ovis</name>
    <dbReference type="NCBI Taxonomy" id="5869"/>
    <lineage>
        <taxon>Eukaryota</taxon>
        <taxon>Sar</taxon>
        <taxon>Alveolata</taxon>
        <taxon>Apicomplexa</taxon>
        <taxon>Aconoidasida</taxon>
        <taxon>Piroplasmida</taxon>
        <taxon>Babesiidae</taxon>
        <taxon>Babesia</taxon>
    </lineage>
</organism>
<dbReference type="InterPro" id="IPR012348">
    <property type="entry name" value="RNR-like"/>
</dbReference>
<comment type="caution">
    <text evidence="2">The sequence shown here is derived from an EMBL/GenBank/DDBJ whole genome shotgun (WGS) entry which is preliminary data.</text>
</comment>
<sequence length="330" mass="37484">MEVESVQYLSPKEIALGQHKECLLRENNNRWVMFPIHYDALWAMYKEIENSFWAAEDFRFVNDRDGVSGLHPELRQCMVKLLSYHVKLDQSEIARPATVTLDLLSETQLPEARAFYGFQVSYENIHSELFGSMSQIIPGSVDVPEADAKITWLAYKLKSADCFYLKVVLQCISKCIFRCTFNILRDFLKKSNLLPTVVSALEAVTKDINIHLKFASAALDHLKLRPTREIILELLNAAHDLEVAYCRSVLPLSYMGISDQQISLYIKNSVNQCLLLAGQPEEHRMDADLGWLRPVSVNVSITATQVRQSKPKVPPVVETAVGSISFDEDF</sequence>
<dbReference type="SUPFAM" id="SSF47240">
    <property type="entry name" value="Ferritin-like"/>
    <property type="match status" value="1"/>
</dbReference>
<evidence type="ECO:0000313" key="2">
    <source>
        <dbReference type="EMBL" id="GFE53854.1"/>
    </source>
</evidence>
<dbReference type="InterPro" id="IPR009078">
    <property type="entry name" value="Ferritin-like_SF"/>
</dbReference>
<protein>
    <submittedName>
        <fullName evidence="2">Ribonucleotide reductase small subunit</fullName>
    </submittedName>
</protein>
<name>A0A9W5T9A6_BABOV</name>
<evidence type="ECO:0000256" key="1">
    <source>
        <dbReference type="ARBA" id="ARBA00009303"/>
    </source>
</evidence>
<dbReference type="CDD" id="cd01049">
    <property type="entry name" value="RNRR2"/>
    <property type="match status" value="1"/>
</dbReference>
<reference evidence="2" key="1">
    <citation type="submission" date="2019-12" db="EMBL/GenBank/DDBJ databases">
        <title>Genome sequence of Babesia ovis.</title>
        <authorList>
            <person name="Yamagishi J."/>
            <person name="Sevinc F."/>
            <person name="Xuan X."/>
        </authorList>
    </citation>
    <scope>NUCLEOTIDE SEQUENCE</scope>
    <source>
        <strain evidence="2">Selcuk</strain>
    </source>
</reference>
<gene>
    <name evidence="2" type="ORF">BaOVIS_012580</name>
</gene>
<proteinExistence type="inferred from homology"/>
<dbReference type="PANTHER" id="PTHR23409:SF18">
    <property type="entry name" value="RIBONUCLEOSIDE-DIPHOSPHATE REDUCTASE SUBUNIT M2"/>
    <property type="match status" value="1"/>
</dbReference>
<dbReference type="Gene3D" id="1.10.620.20">
    <property type="entry name" value="Ribonucleotide Reductase, subunit A"/>
    <property type="match status" value="1"/>
</dbReference>
<dbReference type="GO" id="GO:0009263">
    <property type="term" value="P:deoxyribonucleotide biosynthetic process"/>
    <property type="evidence" value="ECO:0007669"/>
    <property type="project" value="InterPro"/>
</dbReference>
<dbReference type="Proteomes" id="UP001057455">
    <property type="component" value="Unassembled WGS sequence"/>
</dbReference>
<dbReference type="PANTHER" id="PTHR23409">
    <property type="entry name" value="RIBONUCLEOSIDE-DIPHOSPHATE REDUCTASE SMALL CHAIN"/>
    <property type="match status" value="1"/>
</dbReference>
<accession>A0A9W5T9A6</accession>
<evidence type="ECO:0000313" key="3">
    <source>
        <dbReference type="Proteomes" id="UP001057455"/>
    </source>
</evidence>
<dbReference type="InterPro" id="IPR033909">
    <property type="entry name" value="RNR_small"/>
</dbReference>
<dbReference type="Pfam" id="PF00268">
    <property type="entry name" value="Ribonuc_red_sm"/>
    <property type="match status" value="1"/>
</dbReference>
<dbReference type="EMBL" id="BLIY01000008">
    <property type="protein sequence ID" value="GFE53854.1"/>
    <property type="molecule type" value="Genomic_DNA"/>
</dbReference>